<sequence length="130" mass="14930">MSWLKVLQIELAEIKKYIEPAEPVDSKMDIRVGEANDEAMRLYTLRECLSKAGAETAVQARFGGTEEIREQAVAKLHELQEKAETVTHLFWTSIHEQFGHWEKPIGIRRGFEVVIVKQKPPSLMDFLHSL</sequence>
<proteinExistence type="predicted"/>
<gene>
    <name evidence="1" type="ORF">A2988_02340</name>
</gene>
<dbReference type="STRING" id="1797298.A2988_02340"/>
<organism evidence="1 2">
    <name type="scientific">Candidatus Azambacteria bacterium RIFCSPLOWO2_01_FULL_46_25</name>
    <dbReference type="NCBI Taxonomy" id="1797298"/>
    <lineage>
        <taxon>Bacteria</taxon>
        <taxon>Candidatus Azamiibacteriota</taxon>
    </lineage>
</organism>
<name>A0A1F5BUR3_9BACT</name>
<dbReference type="Proteomes" id="UP000176650">
    <property type="component" value="Unassembled WGS sequence"/>
</dbReference>
<comment type="caution">
    <text evidence="1">The sequence shown here is derived from an EMBL/GenBank/DDBJ whole genome shotgun (WGS) entry which is preliminary data.</text>
</comment>
<evidence type="ECO:0000313" key="2">
    <source>
        <dbReference type="Proteomes" id="UP000176650"/>
    </source>
</evidence>
<protein>
    <submittedName>
        <fullName evidence="1">Uncharacterized protein</fullName>
    </submittedName>
</protein>
<reference evidence="1 2" key="1">
    <citation type="journal article" date="2016" name="Nat. Commun.">
        <title>Thousands of microbial genomes shed light on interconnected biogeochemical processes in an aquifer system.</title>
        <authorList>
            <person name="Anantharaman K."/>
            <person name="Brown C.T."/>
            <person name="Hug L.A."/>
            <person name="Sharon I."/>
            <person name="Castelle C.J."/>
            <person name="Probst A.J."/>
            <person name="Thomas B.C."/>
            <person name="Singh A."/>
            <person name="Wilkins M.J."/>
            <person name="Karaoz U."/>
            <person name="Brodie E.L."/>
            <person name="Williams K.H."/>
            <person name="Hubbard S.S."/>
            <person name="Banfield J.F."/>
        </authorList>
    </citation>
    <scope>NUCLEOTIDE SEQUENCE [LARGE SCALE GENOMIC DNA]</scope>
</reference>
<accession>A0A1F5BUR3</accession>
<dbReference type="AlphaFoldDB" id="A0A1F5BUR3"/>
<evidence type="ECO:0000313" key="1">
    <source>
        <dbReference type="EMBL" id="OGD34344.1"/>
    </source>
</evidence>
<dbReference type="EMBL" id="MEYS01000001">
    <property type="protein sequence ID" value="OGD34344.1"/>
    <property type="molecule type" value="Genomic_DNA"/>
</dbReference>